<dbReference type="Pfam" id="PF00440">
    <property type="entry name" value="TetR_N"/>
    <property type="match status" value="1"/>
</dbReference>
<dbReference type="InterPro" id="IPR036271">
    <property type="entry name" value="Tet_transcr_reg_TetR-rel_C_sf"/>
</dbReference>
<organism evidence="4 5">
    <name type="scientific">Stecheria intestinalis</name>
    <dbReference type="NCBI Taxonomy" id="2606630"/>
    <lineage>
        <taxon>Bacteria</taxon>
        <taxon>Bacillati</taxon>
        <taxon>Bacillota</taxon>
        <taxon>Erysipelotrichia</taxon>
        <taxon>Erysipelotrichales</taxon>
        <taxon>Erysipelotrichaceae</taxon>
        <taxon>Stecheria</taxon>
    </lineage>
</organism>
<dbReference type="GO" id="GO:0003677">
    <property type="term" value="F:DNA binding"/>
    <property type="evidence" value="ECO:0007669"/>
    <property type="project" value="UniProtKB-UniRule"/>
</dbReference>
<evidence type="ECO:0000256" key="2">
    <source>
        <dbReference type="PROSITE-ProRule" id="PRU00335"/>
    </source>
</evidence>
<sequence>MQKMTAFRSCVRELTEKKRIISARMTKPMTDFIMLINGRNAFSSSHPFLVLSGIISCPRSPVNRIAEKPIDHMVEKAYNNSRVQEVHEMKREEKNQQTRSKIVNGAIREFSEHGFEAGSLNVICEEQGISKGIIYHYFPSKEMLYLECIRTCQQEMIRYLNEHLQNQEGNLLKEYFECRNEYYKLHPDDARLFESAVLFPPEEVKTEIRETWNAFDERRKQLIRNAVRQIPLREELSEEEVVNLILKFLDDRNARHLSEKETSSEKEEDLALDIFLNGIRKR</sequence>
<dbReference type="PROSITE" id="PS50977">
    <property type="entry name" value="HTH_TETR_2"/>
    <property type="match status" value="1"/>
</dbReference>
<evidence type="ECO:0000313" key="4">
    <source>
        <dbReference type="EMBL" id="MSS59422.1"/>
    </source>
</evidence>
<dbReference type="AlphaFoldDB" id="A0A7X2NTY1"/>
<keyword evidence="5" id="KW-1185">Reference proteome</keyword>
<feature type="domain" description="HTH tetR-type" evidence="3">
    <location>
        <begin position="96"/>
        <end position="156"/>
    </location>
</feature>
<dbReference type="Gene3D" id="1.10.357.10">
    <property type="entry name" value="Tetracycline Repressor, domain 2"/>
    <property type="match status" value="1"/>
</dbReference>
<protein>
    <submittedName>
        <fullName evidence="4">TetR/AcrR family transcriptional regulator</fullName>
    </submittedName>
</protein>
<dbReference type="EMBL" id="VUMN01000031">
    <property type="protein sequence ID" value="MSS59422.1"/>
    <property type="molecule type" value="Genomic_DNA"/>
</dbReference>
<evidence type="ECO:0000256" key="1">
    <source>
        <dbReference type="ARBA" id="ARBA00023125"/>
    </source>
</evidence>
<dbReference type="GO" id="GO:0006355">
    <property type="term" value="P:regulation of DNA-templated transcription"/>
    <property type="evidence" value="ECO:0007669"/>
    <property type="project" value="UniProtKB-ARBA"/>
</dbReference>
<keyword evidence="1 2" id="KW-0238">DNA-binding</keyword>
<dbReference type="PRINTS" id="PR00455">
    <property type="entry name" value="HTHTETR"/>
</dbReference>
<comment type="caution">
    <text evidence="4">The sequence shown here is derived from an EMBL/GenBank/DDBJ whole genome shotgun (WGS) entry which is preliminary data.</text>
</comment>
<dbReference type="SUPFAM" id="SSF48498">
    <property type="entry name" value="Tetracyclin repressor-like, C-terminal domain"/>
    <property type="match status" value="1"/>
</dbReference>
<accession>A0A7X2NTY1</accession>
<evidence type="ECO:0000313" key="5">
    <source>
        <dbReference type="Proteomes" id="UP000461880"/>
    </source>
</evidence>
<dbReference type="PANTHER" id="PTHR30328">
    <property type="entry name" value="TRANSCRIPTIONAL REPRESSOR"/>
    <property type="match status" value="1"/>
</dbReference>
<reference evidence="4 5" key="1">
    <citation type="submission" date="2019-08" db="EMBL/GenBank/DDBJ databases">
        <title>In-depth cultivation of the pig gut microbiome towards novel bacterial diversity and tailored functional studies.</title>
        <authorList>
            <person name="Wylensek D."/>
            <person name="Hitch T.C.A."/>
            <person name="Clavel T."/>
        </authorList>
    </citation>
    <scope>NUCLEOTIDE SEQUENCE [LARGE SCALE GENOMIC DNA]</scope>
    <source>
        <strain evidence="4 5">Oil+RF-744-GAM-WT-6</strain>
    </source>
</reference>
<dbReference type="InterPro" id="IPR009057">
    <property type="entry name" value="Homeodomain-like_sf"/>
</dbReference>
<evidence type="ECO:0000259" key="3">
    <source>
        <dbReference type="PROSITE" id="PS50977"/>
    </source>
</evidence>
<dbReference type="PANTHER" id="PTHR30328:SF54">
    <property type="entry name" value="HTH-TYPE TRANSCRIPTIONAL REPRESSOR SCO4008"/>
    <property type="match status" value="1"/>
</dbReference>
<proteinExistence type="predicted"/>
<dbReference type="Proteomes" id="UP000461880">
    <property type="component" value="Unassembled WGS sequence"/>
</dbReference>
<dbReference type="InterPro" id="IPR050109">
    <property type="entry name" value="HTH-type_TetR-like_transc_reg"/>
</dbReference>
<dbReference type="InterPro" id="IPR023772">
    <property type="entry name" value="DNA-bd_HTH_TetR-type_CS"/>
</dbReference>
<gene>
    <name evidence="4" type="ORF">FYJ51_11025</name>
</gene>
<feature type="DNA-binding region" description="H-T-H motif" evidence="2">
    <location>
        <begin position="119"/>
        <end position="138"/>
    </location>
</feature>
<name>A0A7X2NTY1_9FIRM</name>
<dbReference type="InterPro" id="IPR001647">
    <property type="entry name" value="HTH_TetR"/>
</dbReference>
<dbReference type="PROSITE" id="PS01081">
    <property type="entry name" value="HTH_TETR_1"/>
    <property type="match status" value="1"/>
</dbReference>
<dbReference type="SUPFAM" id="SSF46689">
    <property type="entry name" value="Homeodomain-like"/>
    <property type="match status" value="1"/>
</dbReference>